<protein>
    <submittedName>
        <fullName evidence="3">CHAT domain-containing tetratricopeptide repeat protein</fullName>
    </submittedName>
</protein>
<keyword evidence="1" id="KW-0732">Signal</keyword>
<accession>A0ABU8RRQ0</accession>
<feature type="domain" description="CHAT" evidence="2">
    <location>
        <begin position="680"/>
        <end position="1016"/>
    </location>
</feature>
<evidence type="ECO:0000313" key="3">
    <source>
        <dbReference type="EMBL" id="MEJ5975639.1"/>
    </source>
</evidence>
<dbReference type="SUPFAM" id="SSF48452">
    <property type="entry name" value="TPR-like"/>
    <property type="match status" value="1"/>
</dbReference>
<dbReference type="InterPro" id="IPR011990">
    <property type="entry name" value="TPR-like_helical_dom_sf"/>
</dbReference>
<sequence>MLSIAMTALAATASASAQEARPSLQDSFRLGNARGALCQMQSQSGDPAVEGMFDRAWAIVCRDAARAVGKVYALRDDATATARLAVAREPGVVCESAETTATIADVGPVSVTLCRLTDANIGYKIYRVRVGKVTYAAQGLSGYDSALELALRTIVTDRNLDGEIRVATTGLADPVAFARVQAGALDPAQTLAEGYRRNNAGSYAEAAEFFDTLQARLDAEDTVRDTTVGRDQRLHEYLVNQALQKSNLGEFAEADSLFAAAGRVSTLDPVQLRLRRNFEGMHLLNQGKLAEAADVLTRSVVPVGVIGLGGGVDITAPLAAEINSSLPNGRRFGAVQATTLTPEERAAILDAQALQLRGTVLRLQGQPQPARALLDRALSDATAVREGRITSITRLRAQIMAETALIQESQGNFGAAESLLRGALDLLSNSYPETTAMNGGRARLAAFLVRRGKPAEAMELYRAIVANTTANRLNTTGLSNQLAPYFELLASQIPSRPELVEDLFLASQTLVRPGVADTQAVLARELRDGDGESAALFRQAISLSRDIERTRIELARLNALPEKDGAVSEQIASRDRDMKLLTEQQSLTFARLSEFPQYRALSTEAMTLAELKASLREGEAYYKLAVAGSGVYAIYVDAQGATAWKTPLAAADLTAKVRELRGTISLVENGQNVTYPFDVKLARALYRDLFDPVAARLTPVQHLIFEPDGAMLQLPPNLLIADQAGVDRYLARTADPNADEFDFRGIEWLGRSHAVSTSVSARAFRDTRRTPASTAARQYIGFGDNAPATPGLIQASATRGLNGGNTTDCSWPLSEWNKPISASELRQAASAISSSGSQVVTGAAFTDTAVRSRTDLADYRILHFATHGLVTAPRPECPARPALLTSFGDGDSDGLLSFKEIYDLKLNADVVILSACDTAGEASRAATREAGVTTGGGSALDGLVRAFIGAGSRTVIASHWPAPDDFSATQRLISGLFREGVGRPLAVALRDAQRPLMDEASTSHPYYWSDFAIVGDGAQQLIVQR</sequence>
<feature type="signal peptide" evidence="1">
    <location>
        <begin position="1"/>
        <end position="17"/>
    </location>
</feature>
<comment type="caution">
    <text evidence="3">The sequence shown here is derived from an EMBL/GenBank/DDBJ whole genome shotgun (WGS) entry which is preliminary data.</text>
</comment>
<dbReference type="RefSeq" id="WP_339585572.1">
    <property type="nucleotide sequence ID" value="NZ_JBBHJZ010000001.1"/>
</dbReference>
<feature type="chain" id="PRO_5046787918" evidence="1">
    <location>
        <begin position="18"/>
        <end position="1025"/>
    </location>
</feature>
<reference evidence="3 4" key="1">
    <citation type="submission" date="2024-03" db="EMBL/GenBank/DDBJ databases">
        <authorList>
            <person name="Jo J.-H."/>
        </authorList>
    </citation>
    <scope>NUCLEOTIDE SEQUENCE [LARGE SCALE GENOMIC DNA]</scope>
    <source>
        <strain evidence="3 4">PS1R-30</strain>
    </source>
</reference>
<evidence type="ECO:0000313" key="4">
    <source>
        <dbReference type="Proteomes" id="UP001361239"/>
    </source>
</evidence>
<name>A0ABU8RRQ0_9SPHN</name>
<evidence type="ECO:0000256" key="1">
    <source>
        <dbReference type="SAM" id="SignalP"/>
    </source>
</evidence>
<dbReference type="Pfam" id="PF12770">
    <property type="entry name" value="CHAT"/>
    <property type="match status" value="1"/>
</dbReference>
<dbReference type="Gene3D" id="1.25.40.10">
    <property type="entry name" value="Tetratricopeptide repeat domain"/>
    <property type="match status" value="1"/>
</dbReference>
<keyword evidence="4" id="KW-1185">Reference proteome</keyword>
<dbReference type="EMBL" id="JBBHJZ010000001">
    <property type="protein sequence ID" value="MEJ5975639.1"/>
    <property type="molecule type" value="Genomic_DNA"/>
</dbReference>
<dbReference type="Proteomes" id="UP001361239">
    <property type="component" value="Unassembled WGS sequence"/>
</dbReference>
<organism evidence="3 4">
    <name type="scientific">Novosphingobium anseongense</name>
    <dbReference type="NCBI Taxonomy" id="3133436"/>
    <lineage>
        <taxon>Bacteria</taxon>
        <taxon>Pseudomonadati</taxon>
        <taxon>Pseudomonadota</taxon>
        <taxon>Alphaproteobacteria</taxon>
        <taxon>Sphingomonadales</taxon>
        <taxon>Sphingomonadaceae</taxon>
        <taxon>Novosphingobium</taxon>
    </lineage>
</organism>
<proteinExistence type="predicted"/>
<evidence type="ECO:0000259" key="2">
    <source>
        <dbReference type="Pfam" id="PF12770"/>
    </source>
</evidence>
<dbReference type="InterPro" id="IPR024983">
    <property type="entry name" value="CHAT_dom"/>
</dbReference>
<gene>
    <name evidence="3" type="ORF">WG901_03270</name>
</gene>